<accession>A0ACB7Z8I3</accession>
<comment type="caution">
    <text evidence="1">The sequence shown here is derived from an EMBL/GenBank/DDBJ whole genome shotgun (WGS) entry which is preliminary data.</text>
</comment>
<dbReference type="EMBL" id="CM037154">
    <property type="protein sequence ID" value="KAH7861722.1"/>
    <property type="molecule type" value="Genomic_DNA"/>
</dbReference>
<name>A0ACB7Z8I3_9ERIC</name>
<dbReference type="Proteomes" id="UP000828048">
    <property type="component" value="Chromosome 4"/>
</dbReference>
<keyword evidence="2" id="KW-1185">Reference proteome</keyword>
<protein>
    <submittedName>
        <fullName evidence="1">Uncharacterized protein</fullName>
    </submittedName>
</protein>
<sequence length="395" mass="43081">MALCNSKLSTHFQVQQPQPILFLNFIIWLTIFLFLLFPFANSISFNFSSFNTNDPDIQCQGDATINEDTGELQLTKYPLDSTSPTSSVGRATYSTPMHLWDPETGNLEDFNTYFSFIIVPSNTNSHGGDGLSFFLSPQNATIPIDSTGGYLGLFDSSNLNDANNPIVAVEFDTYQNSWDPSPYHVGIDVNSIESVPGATVNLLDGSIANNVTANAWVVYDSTTKTLSVNLSYEEYPNLEQYYNLSCRPLDLQNVLPEWVRVGFSGATGTGVEKYNILSWSFDSSSSPSGPPSSPPPSVSPSSLPPLPTPGPSPNTNQRLVIYLPVGIGSLICGVGLVWFIQLKTSFLNLPSYSQVKNCFSGSRDQASPKAPYGSSSASYDQTKPYGKVIHFPFDI</sequence>
<reference evidence="1 2" key="1">
    <citation type="journal article" date="2021" name="Hortic Res">
        <title>High-quality reference genome and annotation aids understanding of berry development for evergreen blueberry (Vaccinium darrowii).</title>
        <authorList>
            <person name="Yu J."/>
            <person name="Hulse-Kemp A.M."/>
            <person name="Babiker E."/>
            <person name="Staton M."/>
        </authorList>
    </citation>
    <scope>NUCLEOTIDE SEQUENCE [LARGE SCALE GENOMIC DNA]</scope>
    <source>
        <strain evidence="2">cv. NJ 8807/NJ 8810</strain>
        <tissue evidence="1">Young leaf</tissue>
    </source>
</reference>
<proteinExistence type="predicted"/>
<gene>
    <name evidence="1" type="ORF">Vadar_029908</name>
</gene>
<evidence type="ECO:0000313" key="1">
    <source>
        <dbReference type="EMBL" id="KAH7861722.1"/>
    </source>
</evidence>
<organism evidence="1 2">
    <name type="scientific">Vaccinium darrowii</name>
    <dbReference type="NCBI Taxonomy" id="229202"/>
    <lineage>
        <taxon>Eukaryota</taxon>
        <taxon>Viridiplantae</taxon>
        <taxon>Streptophyta</taxon>
        <taxon>Embryophyta</taxon>
        <taxon>Tracheophyta</taxon>
        <taxon>Spermatophyta</taxon>
        <taxon>Magnoliopsida</taxon>
        <taxon>eudicotyledons</taxon>
        <taxon>Gunneridae</taxon>
        <taxon>Pentapetalae</taxon>
        <taxon>asterids</taxon>
        <taxon>Ericales</taxon>
        <taxon>Ericaceae</taxon>
        <taxon>Vaccinioideae</taxon>
        <taxon>Vaccinieae</taxon>
        <taxon>Vaccinium</taxon>
    </lineage>
</organism>
<evidence type="ECO:0000313" key="2">
    <source>
        <dbReference type="Proteomes" id="UP000828048"/>
    </source>
</evidence>